<comment type="caution">
    <text evidence="2">The sequence shown here is derived from an EMBL/GenBank/DDBJ whole genome shotgun (WGS) entry which is preliminary data.</text>
</comment>
<accession>A0A4Y2LM72</accession>
<protein>
    <recommendedName>
        <fullName evidence="1">Mutator-like transposase domain-containing protein</fullName>
    </recommendedName>
</protein>
<feature type="domain" description="Mutator-like transposase" evidence="1">
    <location>
        <begin position="6"/>
        <end position="87"/>
    </location>
</feature>
<evidence type="ECO:0000313" key="3">
    <source>
        <dbReference type="Proteomes" id="UP000499080"/>
    </source>
</evidence>
<evidence type="ECO:0000259" key="1">
    <source>
        <dbReference type="Pfam" id="PF20700"/>
    </source>
</evidence>
<dbReference type="Pfam" id="PF20700">
    <property type="entry name" value="Mutator"/>
    <property type="match status" value="1"/>
</dbReference>
<gene>
    <name evidence="2" type="ORF">AVEN_23028_1</name>
</gene>
<evidence type="ECO:0000313" key="2">
    <source>
        <dbReference type="EMBL" id="GBN15220.1"/>
    </source>
</evidence>
<dbReference type="OrthoDB" id="6434791at2759"/>
<keyword evidence="3" id="KW-1185">Reference proteome</keyword>
<name>A0A4Y2LM72_ARAVE</name>
<dbReference type="Proteomes" id="UP000499080">
    <property type="component" value="Unassembled WGS sequence"/>
</dbReference>
<proteinExistence type="predicted"/>
<reference evidence="2 3" key="1">
    <citation type="journal article" date="2019" name="Sci. Rep.">
        <title>Orb-weaving spider Araneus ventricosus genome elucidates the spidroin gene catalogue.</title>
        <authorList>
            <person name="Kono N."/>
            <person name="Nakamura H."/>
            <person name="Ohtoshi R."/>
            <person name="Moran D.A.P."/>
            <person name="Shinohara A."/>
            <person name="Yoshida Y."/>
            <person name="Fujiwara M."/>
            <person name="Mori M."/>
            <person name="Tomita M."/>
            <person name="Arakawa K."/>
        </authorList>
    </citation>
    <scope>NUCLEOTIDE SEQUENCE [LARGE SCALE GENOMIC DNA]</scope>
</reference>
<dbReference type="AlphaFoldDB" id="A0A4Y2LM72"/>
<organism evidence="2 3">
    <name type="scientific">Araneus ventricosus</name>
    <name type="common">Orbweaver spider</name>
    <name type="synonym">Epeira ventricosa</name>
    <dbReference type="NCBI Taxonomy" id="182803"/>
    <lineage>
        <taxon>Eukaryota</taxon>
        <taxon>Metazoa</taxon>
        <taxon>Ecdysozoa</taxon>
        <taxon>Arthropoda</taxon>
        <taxon>Chelicerata</taxon>
        <taxon>Arachnida</taxon>
        <taxon>Araneae</taxon>
        <taxon>Araneomorphae</taxon>
        <taxon>Entelegynae</taxon>
        <taxon>Araneoidea</taxon>
        <taxon>Araneidae</taxon>
        <taxon>Araneus</taxon>
    </lineage>
</organism>
<dbReference type="InterPro" id="IPR049012">
    <property type="entry name" value="Mutator_transp_dom"/>
</dbReference>
<dbReference type="EMBL" id="BGPR01005997">
    <property type="protein sequence ID" value="GBN15220.1"/>
    <property type="molecule type" value="Genomic_DNA"/>
</dbReference>
<sequence>MCRMRNKKKHMCSNYKGSSGNMEAVGACRIFERSVEKRGLQYREYYGDGDSKAFLQVKDMYGEDTVTKLEYIGHIQKRAGSRLRKLKKEKFY</sequence>